<dbReference type="AlphaFoldDB" id="A0A7W9SEA0"/>
<dbReference type="InterPro" id="IPR046007">
    <property type="entry name" value="DUF5963"/>
</dbReference>
<keyword evidence="1" id="KW-1133">Transmembrane helix</keyword>
<evidence type="ECO:0000313" key="2">
    <source>
        <dbReference type="EMBL" id="MBB6040241.1"/>
    </source>
</evidence>
<name>A0A7W9SEA0_9FIRM</name>
<feature type="transmembrane region" description="Helical" evidence="1">
    <location>
        <begin position="9"/>
        <end position="32"/>
    </location>
</feature>
<dbReference type="Proteomes" id="UP000522163">
    <property type="component" value="Unassembled WGS sequence"/>
</dbReference>
<gene>
    <name evidence="2" type="ORF">HNQ46_000202</name>
</gene>
<keyword evidence="1" id="KW-0472">Membrane</keyword>
<comment type="caution">
    <text evidence="2">The sequence shown here is derived from an EMBL/GenBank/DDBJ whole genome shotgun (WGS) entry which is preliminary data.</text>
</comment>
<dbReference type="RefSeq" id="WP_183681786.1">
    <property type="nucleotide sequence ID" value="NZ_JACHHH010000001.1"/>
</dbReference>
<accession>A0A7W9SEA0</accession>
<evidence type="ECO:0000313" key="3">
    <source>
        <dbReference type="Proteomes" id="UP000522163"/>
    </source>
</evidence>
<sequence>MKNKQGLRIILELVAGMVFSVILCYILISLGYSTFYKDNFNEYTVNIFGLPIYEIVMQGGKGQGTAFNQNMSLVGIICSTITMIAVETTIFIKNKNKPEITEK</sequence>
<protein>
    <submittedName>
        <fullName evidence="2">Uncharacterized protein</fullName>
    </submittedName>
</protein>
<proteinExistence type="predicted"/>
<dbReference type="EMBL" id="JACHHH010000001">
    <property type="protein sequence ID" value="MBB6040241.1"/>
    <property type="molecule type" value="Genomic_DNA"/>
</dbReference>
<feature type="transmembrane region" description="Helical" evidence="1">
    <location>
        <begin position="71"/>
        <end position="92"/>
    </location>
</feature>
<dbReference type="Pfam" id="PF19388">
    <property type="entry name" value="DUF5963"/>
    <property type="match status" value="1"/>
</dbReference>
<reference evidence="2 3" key="1">
    <citation type="submission" date="2020-08" db="EMBL/GenBank/DDBJ databases">
        <title>Genomic Encyclopedia of Type Strains, Phase IV (KMG-IV): sequencing the most valuable type-strain genomes for metagenomic binning, comparative biology and taxonomic classification.</title>
        <authorList>
            <person name="Goeker M."/>
        </authorList>
    </citation>
    <scope>NUCLEOTIDE SEQUENCE [LARGE SCALE GENOMIC DNA]</scope>
    <source>
        <strain evidence="2 3">DSM 17245</strain>
    </source>
</reference>
<evidence type="ECO:0000256" key="1">
    <source>
        <dbReference type="SAM" id="Phobius"/>
    </source>
</evidence>
<keyword evidence="1" id="KW-0812">Transmembrane</keyword>
<dbReference type="GeneID" id="85013773"/>
<organism evidence="2 3">
    <name type="scientific">Oribacterium sinus</name>
    <dbReference type="NCBI Taxonomy" id="237576"/>
    <lineage>
        <taxon>Bacteria</taxon>
        <taxon>Bacillati</taxon>
        <taxon>Bacillota</taxon>
        <taxon>Clostridia</taxon>
        <taxon>Lachnospirales</taxon>
        <taxon>Lachnospiraceae</taxon>
        <taxon>Oribacterium</taxon>
    </lineage>
</organism>
<dbReference type="NCBIfam" id="NF033904">
    <property type="entry name" value="LlsX_fam"/>
    <property type="match status" value="1"/>
</dbReference>